<feature type="domain" description="RSE1/DDB1/CPSF1 C-terminal" evidence="7">
    <location>
        <begin position="851"/>
        <end position="1184"/>
    </location>
</feature>
<reference evidence="10 11" key="1">
    <citation type="submission" date="2016-10" db="EMBL/GenBank/DDBJ databases">
        <authorList>
            <person name="de Groot N.N."/>
        </authorList>
    </citation>
    <scope>NUCLEOTIDE SEQUENCE [LARGE SCALE GENOMIC DNA]</scope>
    <source>
        <strain evidence="10 11">CBS 141442</strain>
    </source>
</reference>
<dbReference type="GO" id="GO:0006397">
    <property type="term" value="P:mRNA processing"/>
    <property type="evidence" value="ECO:0007669"/>
    <property type="project" value="UniProtKB-KW"/>
</dbReference>
<dbReference type="Pfam" id="PF10433">
    <property type="entry name" value="Beta-prop_RSE1_1st"/>
    <property type="match status" value="1"/>
</dbReference>
<dbReference type="Pfam" id="PF23726">
    <property type="entry name" value="Beta-prop_RSE1_2nd"/>
    <property type="match status" value="1"/>
</dbReference>
<dbReference type="Pfam" id="PF03178">
    <property type="entry name" value="CPSF_A"/>
    <property type="match status" value="1"/>
</dbReference>
<keyword evidence="4" id="KW-0508">mRNA splicing</keyword>
<dbReference type="InterPro" id="IPR050358">
    <property type="entry name" value="RSE1/DDB1/CFT1"/>
</dbReference>
<evidence type="ECO:0000313" key="10">
    <source>
        <dbReference type="EMBL" id="SGZ53207.1"/>
    </source>
</evidence>
<keyword evidence="3" id="KW-0747">Spliceosome</keyword>
<evidence type="ECO:0000259" key="9">
    <source>
        <dbReference type="Pfam" id="PF23726"/>
    </source>
</evidence>
<evidence type="ECO:0000313" key="11">
    <source>
        <dbReference type="Proteomes" id="UP000182334"/>
    </source>
</evidence>
<dbReference type="GO" id="GO:0008380">
    <property type="term" value="P:RNA splicing"/>
    <property type="evidence" value="ECO:0007669"/>
    <property type="project" value="UniProtKB-KW"/>
</dbReference>
<dbReference type="InterPro" id="IPR018846">
    <property type="entry name" value="Beta-prop_RSE1/DDB1/CPSF1_1st"/>
</dbReference>
<comment type="similarity">
    <text evidence="6">Belongs to the RSE1 family.</text>
</comment>
<sequence length="1217" mass="134577">MLPNDDSLYLYNLTLRSSSLAPKSIVGQFSGQKKSQELVLATSTTIELYRPNTETGKVMKVMAQTSFANLQNIEKIRLVGTHKDLLVVTSDSGKIVVAEYKESISMFVPLVQEPHSKNGLLKLNPGEYLSVNPKNRALMVAAIERNKLVYKVEMENAAGLLELLSPLEVSSKNTLTLLICALDTGYDNPLWAAIEVDYSQYLNRHYDPNSSPLLLNYYELDQGLNHVVVKRSKPDLPASATLLVPLPGHIGGILICCESYLIYEREIGGDRIYLPLPVREKTSKTVIVDSFLHTLKKDDFFILLQSSIGDLFKVTMDYDSDAKAIDKMYATYFDSISACNSINVLKSGFLFANTTDNNKLFYQFEKLGENNETTLASVSSEDLLEPPEPFKPQGLQNLALVDIMESLTPLVDGVLFERASKESSDLLKQLVTLSSHSYMKILTYGLPATELVSLPLPIVPTNIFTTKVTSSSPNDDYLVLTTSLDSKTLVLSIGEVVEEVNDSGFVVDQQTLAVQQVGKHSIVQIHGNGIRHVHHILGEDGEVTSKKKTDWFPPAGISVLQASTNSEQIIIGLSNREVCYFEIDSLDDQLVEYQDKLEVSEGSITALCLASNFIGEVKGRSSFAIIASSDETIQVISLLHHNCFDVLSIQALSANCSSLLMLPMDKDTLYVHMGLSNGIYARVNIDVISGKLSDTRLKYLGTKPVQLRSVSLPGLKQSAILLISSRPWLGFFNFNTAFRLTPLLGTDIQSGTSFYSEDIGTESIVGISNGDLTILTVGNDDSGGFNVNNEFSTELIKLRYSPRKQIKDSKSSTFFVVESEFGTVSPYSTNSDVDSDYYDAFGYERKHNSWASCLQVVDISQSEVTQTMEFDNNECVTSICQAKLGEFDYVVVGTSVNQTFLPPSSTGSFLYTFSVHRPKDGSVSIELVHKTTVDSAPSALVAFNGKVLACVGNQLRLYELGKKQLLRKSSTDIDYLRRVTKVVHIGGDVILVGDSSESVSYLKFEARNNAFSPFCNDVMRRQITSLESLDNRTVIGGDKFGNIFVSRIPSETAEQLTDNVVVNNQESFLGASGARLSTVCEFYVGDIITSFQKGTFVLNGTESIIYTGIEGTVGLLVPVATKHETEFLLKLETLLRKHFDISFEEFGSGKYTPSVVGREHLKFRGYYNPVKNVIDGDYVEKFYDLDSATKIKLAGQLDRTPKEVERKIYDLRNRAAF</sequence>
<dbReference type="InterPro" id="IPR036322">
    <property type="entry name" value="WD40_repeat_dom_sf"/>
</dbReference>
<evidence type="ECO:0000256" key="5">
    <source>
        <dbReference type="ARBA" id="ARBA00023242"/>
    </source>
</evidence>
<keyword evidence="11" id="KW-1185">Reference proteome</keyword>
<keyword evidence="2" id="KW-0507">mRNA processing</keyword>
<name>A0A1L0BP87_9ASCO</name>
<dbReference type="PANTHER" id="PTHR10644">
    <property type="entry name" value="DNA REPAIR/RNA PROCESSING CPSF FAMILY"/>
    <property type="match status" value="1"/>
</dbReference>
<evidence type="ECO:0000256" key="6">
    <source>
        <dbReference type="ARBA" id="ARBA00038266"/>
    </source>
</evidence>
<dbReference type="Gene3D" id="2.130.10.10">
    <property type="entry name" value="YVTN repeat-like/Quinoprotein amine dehydrogenase"/>
    <property type="match status" value="3"/>
</dbReference>
<dbReference type="Proteomes" id="UP000182334">
    <property type="component" value="Chromosome IV"/>
</dbReference>
<dbReference type="InterPro" id="IPR058543">
    <property type="entry name" value="Beta-prop_RSE1/DDB1/CPSF1_2nd"/>
</dbReference>
<dbReference type="SUPFAM" id="SSF50978">
    <property type="entry name" value="WD40 repeat-like"/>
    <property type="match status" value="1"/>
</dbReference>
<evidence type="ECO:0000259" key="8">
    <source>
        <dbReference type="Pfam" id="PF10433"/>
    </source>
</evidence>
<dbReference type="AlphaFoldDB" id="A0A1L0BP87"/>
<organism evidence="10 11">
    <name type="scientific">Sungouiella intermedia</name>
    <dbReference type="NCBI Taxonomy" id="45354"/>
    <lineage>
        <taxon>Eukaryota</taxon>
        <taxon>Fungi</taxon>
        <taxon>Dikarya</taxon>
        <taxon>Ascomycota</taxon>
        <taxon>Saccharomycotina</taxon>
        <taxon>Pichiomycetes</taxon>
        <taxon>Metschnikowiaceae</taxon>
        <taxon>Sungouiella</taxon>
    </lineage>
</organism>
<dbReference type="FunFam" id="2.130.10.10:FF:001143">
    <property type="entry name" value="Pre-mRNA-splicing factor rse-1, putative"/>
    <property type="match status" value="1"/>
</dbReference>
<protein>
    <submittedName>
        <fullName evidence="10">CIC11C00000001870</fullName>
    </submittedName>
</protein>
<evidence type="ECO:0000256" key="1">
    <source>
        <dbReference type="ARBA" id="ARBA00004123"/>
    </source>
</evidence>
<accession>A0A1L0BP87</accession>
<dbReference type="InterPro" id="IPR004871">
    <property type="entry name" value="RSE1/DDB1/CPSF1_C"/>
</dbReference>
<feature type="domain" description="RSE1/DDB1/CPSF1 first beta-propeller" evidence="8">
    <location>
        <begin position="24"/>
        <end position="375"/>
    </location>
</feature>
<dbReference type="GO" id="GO:0003676">
    <property type="term" value="F:nucleic acid binding"/>
    <property type="evidence" value="ECO:0007669"/>
    <property type="project" value="InterPro"/>
</dbReference>
<dbReference type="STRING" id="45354.A0A1L0BP87"/>
<dbReference type="EMBL" id="LT635759">
    <property type="protein sequence ID" value="SGZ53207.1"/>
    <property type="molecule type" value="Genomic_DNA"/>
</dbReference>
<evidence type="ECO:0000256" key="4">
    <source>
        <dbReference type="ARBA" id="ARBA00023187"/>
    </source>
</evidence>
<evidence type="ECO:0000259" key="7">
    <source>
        <dbReference type="Pfam" id="PF03178"/>
    </source>
</evidence>
<comment type="subcellular location">
    <subcellularLocation>
        <location evidence="1">Nucleus</location>
    </subcellularLocation>
</comment>
<dbReference type="InterPro" id="IPR015943">
    <property type="entry name" value="WD40/YVTN_repeat-like_dom_sf"/>
</dbReference>
<dbReference type="OrthoDB" id="436637at2759"/>
<evidence type="ECO:0000256" key="2">
    <source>
        <dbReference type="ARBA" id="ARBA00022664"/>
    </source>
</evidence>
<evidence type="ECO:0000256" key="3">
    <source>
        <dbReference type="ARBA" id="ARBA00022728"/>
    </source>
</evidence>
<dbReference type="GO" id="GO:0005681">
    <property type="term" value="C:spliceosomal complex"/>
    <property type="evidence" value="ECO:0007669"/>
    <property type="project" value="UniProtKB-KW"/>
</dbReference>
<keyword evidence="5" id="KW-0539">Nucleus</keyword>
<feature type="domain" description="RSE1/DDB1/CPSF1 second beta-propeller" evidence="9">
    <location>
        <begin position="449"/>
        <end position="777"/>
    </location>
</feature>
<proteinExistence type="inferred from homology"/>
<gene>
    <name evidence="10" type="ORF">SAMEA4029010_CIC11G00000001870</name>
</gene>